<dbReference type="Proteomes" id="UP000241096">
    <property type="component" value="Segment"/>
</dbReference>
<sequence>MTEQTCRTCGIVKPLEAFGQYRNRGKVQWRRECKACRSATESAKYHGCAERRATAKANTHRSRLQRCYSMTPEDLTRMQREQDDKCLICKQKPDTLHIDHCHSTGVVRGLLCGTCNRGLGLFKDNPAYLQQAIYYLQGE</sequence>
<keyword evidence="1" id="KW-0540">Nuclease</keyword>
<reference evidence="1 2" key="1">
    <citation type="submission" date="2017-09" db="EMBL/GenBank/DDBJ databases">
        <authorList>
            <person name="Ehlers B."/>
            <person name="Leendertz F.H."/>
        </authorList>
    </citation>
    <scope>NUCLEOTIDE SEQUENCE [LARGE SCALE GENOMIC DNA]</scope>
</reference>
<dbReference type="Gene3D" id="3.40.1800.10">
    <property type="entry name" value="His-Me finger endonucleases"/>
    <property type="match status" value="1"/>
</dbReference>
<organism evidence="1 2">
    <name type="scientific">Pseudomonas phage ventosus</name>
    <dbReference type="NCBI Taxonomy" id="2048980"/>
    <lineage>
        <taxon>Viruses</taxon>
        <taxon>Duplodnaviria</taxon>
        <taxon>Heunggongvirae</taxon>
        <taxon>Uroviricota</taxon>
        <taxon>Caudoviricetes</taxon>
        <taxon>Vandenendeviridae</taxon>
        <taxon>Gorskivirinae</taxon>
        <taxon>Ventosusvirus</taxon>
        <taxon>Ventosusvirus ventosus</taxon>
    </lineage>
</organism>
<protein>
    <submittedName>
        <fullName evidence="1">Recombination endonuclease VII</fullName>
    </submittedName>
</protein>
<dbReference type="InterPro" id="IPR004211">
    <property type="entry name" value="Endonuclease_7"/>
</dbReference>
<name>A0A2H4P839_9CAUD</name>
<gene>
    <name evidence="1" type="ORF">CNR37_00129</name>
</gene>
<evidence type="ECO:0000313" key="1">
    <source>
        <dbReference type="EMBL" id="ATW58336.1"/>
    </source>
</evidence>
<dbReference type="GO" id="GO:0004519">
    <property type="term" value="F:endonuclease activity"/>
    <property type="evidence" value="ECO:0007669"/>
    <property type="project" value="UniProtKB-KW"/>
</dbReference>
<keyword evidence="1" id="KW-0378">Hydrolase</keyword>
<evidence type="ECO:0000313" key="2">
    <source>
        <dbReference type="Proteomes" id="UP000241096"/>
    </source>
</evidence>
<dbReference type="SUPFAM" id="SSF54060">
    <property type="entry name" value="His-Me finger endonucleases"/>
    <property type="match status" value="1"/>
</dbReference>
<dbReference type="InterPro" id="IPR044925">
    <property type="entry name" value="His-Me_finger_sf"/>
</dbReference>
<accession>A0A2H4P839</accession>
<dbReference type="EMBL" id="MG018930">
    <property type="protein sequence ID" value="ATW58336.1"/>
    <property type="molecule type" value="Genomic_DNA"/>
</dbReference>
<keyword evidence="1" id="KW-0255">Endonuclease</keyword>
<keyword evidence="2" id="KW-1185">Reference proteome</keyword>
<dbReference type="InterPro" id="IPR038563">
    <property type="entry name" value="Endonuclease_7_sf"/>
</dbReference>
<dbReference type="Pfam" id="PF02945">
    <property type="entry name" value="Endonuclease_7"/>
    <property type="match status" value="1"/>
</dbReference>
<proteinExistence type="predicted"/>